<organism evidence="2 3">
    <name type="scientific">Paenibacillus rhizosphaerae</name>
    <dbReference type="NCBI Taxonomy" id="297318"/>
    <lineage>
        <taxon>Bacteria</taxon>
        <taxon>Bacillati</taxon>
        <taxon>Bacillota</taxon>
        <taxon>Bacilli</taxon>
        <taxon>Bacillales</taxon>
        <taxon>Paenibacillaceae</taxon>
        <taxon>Paenibacillus</taxon>
    </lineage>
</organism>
<keyword evidence="1" id="KW-0812">Transmembrane</keyword>
<dbReference type="EMBL" id="JACHXJ010000004">
    <property type="protein sequence ID" value="MBB3130190.1"/>
    <property type="molecule type" value="Genomic_DNA"/>
</dbReference>
<sequence>MNFALFGLAAVLMILFWSALVVGGIKLLFIKGLKRGLDPFILMSLVLGLAAISRIIQCWIYGQPTSVSFIMLFISILLIGPSRWRYLKNQL</sequence>
<protein>
    <submittedName>
        <fullName evidence="2">Uncharacterized protein</fullName>
    </submittedName>
</protein>
<dbReference type="AlphaFoldDB" id="A0A839TX76"/>
<evidence type="ECO:0000313" key="3">
    <source>
        <dbReference type="Proteomes" id="UP000517523"/>
    </source>
</evidence>
<gene>
    <name evidence="2" type="ORF">FHS19_004895</name>
</gene>
<comment type="caution">
    <text evidence="2">The sequence shown here is derived from an EMBL/GenBank/DDBJ whole genome shotgun (WGS) entry which is preliminary data.</text>
</comment>
<dbReference type="RefSeq" id="WP_183584321.1">
    <property type="nucleotide sequence ID" value="NZ_JACHXJ010000004.1"/>
</dbReference>
<proteinExistence type="predicted"/>
<name>A0A839TX76_9BACL</name>
<keyword evidence="1" id="KW-0472">Membrane</keyword>
<accession>A0A839TX76</accession>
<evidence type="ECO:0000313" key="2">
    <source>
        <dbReference type="EMBL" id="MBB3130190.1"/>
    </source>
</evidence>
<feature type="transmembrane region" description="Helical" evidence="1">
    <location>
        <begin position="40"/>
        <end position="62"/>
    </location>
</feature>
<keyword evidence="1" id="KW-1133">Transmembrane helix</keyword>
<feature type="transmembrane region" description="Helical" evidence="1">
    <location>
        <begin position="68"/>
        <end position="86"/>
    </location>
</feature>
<feature type="transmembrane region" description="Helical" evidence="1">
    <location>
        <begin position="6"/>
        <end position="28"/>
    </location>
</feature>
<reference evidence="2 3" key="1">
    <citation type="submission" date="2020-08" db="EMBL/GenBank/DDBJ databases">
        <title>Genomic Encyclopedia of Type Strains, Phase III (KMG-III): the genomes of soil and plant-associated and newly described type strains.</title>
        <authorList>
            <person name="Whitman W."/>
        </authorList>
    </citation>
    <scope>NUCLEOTIDE SEQUENCE [LARGE SCALE GENOMIC DNA]</scope>
    <source>
        <strain evidence="2 3">CECT 5831</strain>
    </source>
</reference>
<evidence type="ECO:0000256" key="1">
    <source>
        <dbReference type="SAM" id="Phobius"/>
    </source>
</evidence>
<dbReference type="Proteomes" id="UP000517523">
    <property type="component" value="Unassembled WGS sequence"/>
</dbReference>